<feature type="compositionally biased region" description="Polar residues" evidence="8">
    <location>
        <begin position="74"/>
        <end position="113"/>
    </location>
</feature>
<keyword evidence="5" id="KW-0498">Mitosis</keyword>
<evidence type="ECO:0000256" key="7">
    <source>
        <dbReference type="PROSITE-ProRule" id="PRU00221"/>
    </source>
</evidence>
<dbReference type="InterPro" id="IPR056150">
    <property type="entry name" value="WD40_CDC20-Fz"/>
</dbReference>
<feature type="repeat" description="WD" evidence="7">
    <location>
        <begin position="328"/>
        <end position="369"/>
    </location>
</feature>
<dbReference type="InParanoid" id="A0A0H2RL91"/>
<evidence type="ECO:0000256" key="6">
    <source>
        <dbReference type="ARBA" id="ARBA00023306"/>
    </source>
</evidence>
<keyword evidence="6" id="KW-0131">Cell cycle</keyword>
<dbReference type="Proteomes" id="UP000053477">
    <property type="component" value="Unassembled WGS sequence"/>
</dbReference>
<evidence type="ECO:0000256" key="1">
    <source>
        <dbReference type="ARBA" id="ARBA00006445"/>
    </source>
</evidence>
<dbReference type="GO" id="GO:0010997">
    <property type="term" value="F:anaphase-promoting complex binding"/>
    <property type="evidence" value="ECO:0007669"/>
    <property type="project" value="InterPro"/>
</dbReference>
<keyword evidence="3" id="KW-0132">Cell division</keyword>
<dbReference type="InterPro" id="IPR033010">
    <property type="entry name" value="Cdc20/Fizzy"/>
</dbReference>
<evidence type="ECO:0000256" key="4">
    <source>
        <dbReference type="ARBA" id="ARBA00022737"/>
    </source>
</evidence>
<dbReference type="GO" id="GO:1905786">
    <property type="term" value="P:positive regulation of anaphase-promoting complex-dependent catabolic process"/>
    <property type="evidence" value="ECO:0007669"/>
    <property type="project" value="TreeGrafter"/>
</dbReference>
<comment type="similarity">
    <text evidence="1">Belongs to the WD repeat CDC20/Fizzy family.</text>
</comment>
<feature type="compositionally biased region" description="Polar residues" evidence="8">
    <location>
        <begin position="23"/>
        <end position="38"/>
    </location>
</feature>
<dbReference type="GO" id="GO:0005680">
    <property type="term" value="C:anaphase-promoting complex"/>
    <property type="evidence" value="ECO:0007669"/>
    <property type="project" value="TreeGrafter"/>
</dbReference>
<dbReference type="InterPro" id="IPR015943">
    <property type="entry name" value="WD40/YVTN_repeat-like_dom_sf"/>
</dbReference>
<dbReference type="FunCoup" id="A0A0H2RL91">
    <property type="interactions" value="695"/>
</dbReference>
<dbReference type="GO" id="GO:0051301">
    <property type="term" value="P:cell division"/>
    <property type="evidence" value="ECO:0007669"/>
    <property type="project" value="UniProtKB-KW"/>
</dbReference>
<dbReference type="OrthoDB" id="10263272at2759"/>
<dbReference type="InterPro" id="IPR001680">
    <property type="entry name" value="WD40_rpt"/>
</dbReference>
<evidence type="ECO:0000313" key="11">
    <source>
        <dbReference type="Proteomes" id="UP000053477"/>
    </source>
</evidence>
<dbReference type="AlphaFoldDB" id="A0A0H2RL91"/>
<dbReference type="PROSITE" id="PS50294">
    <property type="entry name" value="WD_REPEATS_REGION"/>
    <property type="match status" value="2"/>
</dbReference>
<dbReference type="SUPFAM" id="SSF50998">
    <property type="entry name" value="Quinoprotein alcohol dehydrogenase-like"/>
    <property type="match status" value="1"/>
</dbReference>
<feature type="compositionally biased region" description="Polar residues" evidence="8">
    <location>
        <begin position="1"/>
        <end position="10"/>
    </location>
</feature>
<feature type="repeat" description="WD" evidence="7">
    <location>
        <begin position="411"/>
        <end position="452"/>
    </location>
</feature>
<feature type="domain" description="CDC20/Fizzy WD40" evidence="9">
    <location>
        <begin position="282"/>
        <end position="586"/>
    </location>
</feature>
<dbReference type="InterPro" id="IPR011047">
    <property type="entry name" value="Quinoprotein_ADH-like_sf"/>
</dbReference>
<dbReference type="Pfam" id="PF24807">
    <property type="entry name" value="WD40_CDC20-Fz"/>
    <property type="match status" value="1"/>
</dbReference>
<dbReference type="GO" id="GO:1990757">
    <property type="term" value="F:ubiquitin ligase activator activity"/>
    <property type="evidence" value="ECO:0007669"/>
    <property type="project" value="TreeGrafter"/>
</dbReference>
<feature type="repeat" description="WD" evidence="7">
    <location>
        <begin position="555"/>
        <end position="588"/>
    </location>
</feature>
<dbReference type="Gene3D" id="2.130.10.10">
    <property type="entry name" value="YVTN repeat-like/Quinoprotein amine dehydrogenase"/>
    <property type="match status" value="1"/>
</dbReference>
<reference evidence="10 11" key="1">
    <citation type="submission" date="2015-04" db="EMBL/GenBank/DDBJ databases">
        <title>Complete genome sequence of Schizopora paradoxa KUC8140, a cosmopolitan wood degrader in East Asia.</title>
        <authorList>
            <consortium name="DOE Joint Genome Institute"/>
            <person name="Min B."/>
            <person name="Park H."/>
            <person name="Jang Y."/>
            <person name="Kim J.-J."/>
            <person name="Kim K.H."/>
            <person name="Pangilinan J."/>
            <person name="Lipzen A."/>
            <person name="Riley R."/>
            <person name="Grigoriev I.V."/>
            <person name="Spatafora J.W."/>
            <person name="Choi I.-G."/>
        </authorList>
    </citation>
    <scope>NUCLEOTIDE SEQUENCE [LARGE SCALE GENOMIC DNA]</scope>
    <source>
        <strain evidence="10 11">KUC8140</strain>
    </source>
</reference>
<evidence type="ECO:0000256" key="3">
    <source>
        <dbReference type="ARBA" id="ARBA00022618"/>
    </source>
</evidence>
<dbReference type="PROSITE" id="PS50082">
    <property type="entry name" value="WD_REPEATS_2"/>
    <property type="match status" value="3"/>
</dbReference>
<keyword evidence="2 7" id="KW-0853">WD repeat</keyword>
<name>A0A0H2RL91_9AGAM</name>
<evidence type="ECO:0000256" key="8">
    <source>
        <dbReference type="SAM" id="MobiDB-lite"/>
    </source>
</evidence>
<dbReference type="GO" id="GO:0031145">
    <property type="term" value="P:anaphase-promoting complex-dependent catabolic process"/>
    <property type="evidence" value="ECO:0007669"/>
    <property type="project" value="TreeGrafter"/>
</dbReference>
<evidence type="ECO:0000256" key="2">
    <source>
        <dbReference type="ARBA" id="ARBA00022574"/>
    </source>
</evidence>
<dbReference type="EMBL" id="KQ085972">
    <property type="protein sequence ID" value="KLO12730.1"/>
    <property type="molecule type" value="Genomic_DNA"/>
</dbReference>
<organism evidence="10 11">
    <name type="scientific">Schizopora paradoxa</name>
    <dbReference type="NCBI Taxonomy" id="27342"/>
    <lineage>
        <taxon>Eukaryota</taxon>
        <taxon>Fungi</taxon>
        <taxon>Dikarya</taxon>
        <taxon>Basidiomycota</taxon>
        <taxon>Agaricomycotina</taxon>
        <taxon>Agaricomycetes</taxon>
        <taxon>Hymenochaetales</taxon>
        <taxon>Schizoporaceae</taxon>
        <taxon>Schizopora</taxon>
    </lineage>
</organism>
<dbReference type="STRING" id="27342.A0A0H2RL91"/>
<keyword evidence="11" id="KW-1185">Reference proteome</keyword>
<dbReference type="SMART" id="SM00320">
    <property type="entry name" value="WD40"/>
    <property type="match status" value="5"/>
</dbReference>
<sequence length="617" mass="66296">MPSSENPQKTPSRRSRNEAKTPLTPSLTHALNNLSISAIPSPGRARRSKSASKSNLADITNPFIADPSRPSKPNGFSKSLSSGTGYSLSKSLSGNRSRPGSPTKRTLSGNGTPVMTEEMQREASGGLIKKGKGLASQFDVVKNDYVPPAKTEMKRSKSQPAVKRDRMYPREPDTVAIDQSDRFITNRAEQDLAATLELMHLNPKSSSPGHTSRLAEAANLPVNKRVLAFHEAPPASSSDPLLAKQREIVKPLYARPGALTTSSGGTTGGKARKIASQPERVLDAPGIVDDFYLNLIDWSAQNVVAVALDKSTYAWRADTGSVSHVGDVSEEASHVASVAFSEDGAFLAIGTGTGSVELWDVETSQRKRKMDGHQAQIASMAWNGHVLSSGCGDGSIWHHDVRIRNHKVMELLGHVGEVCGLKWRSDGQMLASGGNDNVVNVWDGRVADSVMTGGEVESCSNAKWTKRNHTAAVKALAWCPWQPSLLASGGGTNDATIHVWNTTTGARLHSLKTPAQITSLHFAPHKKEILSTHGYPTNAVMVHAYPSLERVAEIRDAHESRVLFSCVSPAGDVVLTGAGDENLKFWRIWEVPKAEKKKGVSQGSMDGGVRDGILAIR</sequence>
<accession>A0A0H2RL91</accession>
<protein>
    <submittedName>
        <fullName evidence="10">WD40 repeat-like protein</fullName>
    </submittedName>
</protein>
<proteinExistence type="inferred from homology"/>
<feature type="region of interest" description="Disordered" evidence="8">
    <location>
        <begin position="1"/>
        <end position="114"/>
    </location>
</feature>
<evidence type="ECO:0000256" key="5">
    <source>
        <dbReference type="ARBA" id="ARBA00022776"/>
    </source>
</evidence>
<gene>
    <name evidence="10" type="ORF">SCHPADRAFT_875134</name>
</gene>
<evidence type="ECO:0000313" key="10">
    <source>
        <dbReference type="EMBL" id="KLO12730.1"/>
    </source>
</evidence>
<keyword evidence="4" id="KW-0677">Repeat</keyword>
<dbReference type="PANTHER" id="PTHR19918:SF8">
    <property type="entry name" value="FI02843P"/>
    <property type="match status" value="1"/>
</dbReference>
<evidence type="ECO:0000259" key="9">
    <source>
        <dbReference type="Pfam" id="PF24807"/>
    </source>
</evidence>
<dbReference type="PANTHER" id="PTHR19918">
    <property type="entry name" value="CELL DIVISION CYCLE 20 CDC20 FIZZY -RELATED"/>
    <property type="match status" value="1"/>
</dbReference>